<organism evidence="1 2">
    <name type="scientific">Bimuria novae-zelandiae CBS 107.79</name>
    <dbReference type="NCBI Taxonomy" id="1447943"/>
    <lineage>
        <taxon>Eukaryota</taxon>
        <taxon>Fungi</taxon>
        <taxon>Dikarya</taxon>
        <taxon>Ascomycota</taxon>
        <taxon>Pezizomycotina</taxon>
        <taxon>Dothideomycetes</taxon>
        <taxon>Pleosporomycetidae</taxon>
        <taxon>Pleosporales</taxon>
        <taxon>Massarineae</taxon>
        <taxon>Didymosphaeriaceae</taxon>
        <taxon>Bimuria</taxon>
    </lineage>
</organism>
<dbReference type="EMBL" id="ML976711">
    <property type="protein sequence ID" value="KAF1969249.1"/>
    <property type="molecule type" value="Genomic_DNA"/>
</dbReference>
<gene>
    <name evidence="1" type="ORF">BU23DRAFT_477608</name>
</gene>
<accession>A0A6A5UZ85</accession>
<evidence type="ECO:0000313" key="2">
    <source>
        <dbReference type="Proteomes" id="UP000800036"/>
    </source>
</evidence>
<evidence type="ECO:0000313" key="1">
    <source>
        <dbReference type="EMBL" id="KAF1969249.1"/>
    </source>
</evidence>
<sequence>NKLIHYKLEGVKDALREKKKASIKRKVLPLQQHEEYYRGAVFWSPRARKEVEVRYKVFKDVER</sequence>
<reference evidence="1" key="1">
    <citation type="journal article" date="2020" name="Stud. Mycol.">
        <title>101 Dothideomycetes genomes: a test case for predicting lifestyles and emergence of pathogens.</title>
        <authorList>
            <person name="Haridas S."/>
            <person name="Albert R."/>
            <person name="Binder M."/>
            <person name="Bloem J."/>
            <person name="Labutti K."/>
            <person name="Salamov A."/>
            <person name="Andreopoulos B."/>
            <person name="Baker S."/>
            <person name="Barry K."/>
            <person name="Bills G."/>
            <person name="Bluhm B."/>
            <person name="Cannon C."/>
            <person name="Castanera R."/>
            <person name="Culley D."/>
            <person name="Daum C."/>
            <person name="Ezra D."/>
            <person name="Gonzalez J."/>
            <person name="Henrissat B."/>
            <person name="Kuo A."/>
            <person name="Liang C."/>
            <person name="Lipzen A."/>
            <person name="Lutzoni F."/>
            <person name="Magnuson J."/>
            <person name="Mondo S."/>
            <person name="Nolan M."/>
            <person name="Ohm R."/>
            <person name="Pangilinan J."/>
            <person name="Park H.-J."/>
            <person name="Ramirez L."/>
            <person name="Alfaro M."/>
            <person name="Sun H."/>
            <person name="Tritt A."/>
            <person name="Yoshinaga Y."/>
            <person name="Zwiers L.-H."/>
            <person name="Turgeon B."/>
            <person name="Goodwin S."/>
            <person name="Spatafora J."/>
            <person name="Crous P."/>
            <person name="Grigoriev I."/>
        </authorList>
    </citation>
    <scope>NUCLEOTIDE SEQUENCE</scope>
    <source>
        <strain evidence="1">CBS 107.79</strain>
    </source>
</reference>
<keyword evidence="2" id="KW-1185">Reference proteome</keyword>
<protein>
    <submittedName>
        <fullName evidence="1">Uncharacterized protein</fullName>
    </submittedName>
</protein>
<proteinExistence type="predicted"/>
<feature type="non-terminal residue" evidence="1">
    <location>
        <position position="1"/>
    </location>
</feature>
<name>A0A6A5UZ85_9PLEO</name>
<dbReference type="AlphaFoldDB" id="A0A6A5UZ85"/>
<dbReference type="Proteomes" id="UP000800036">
    <property type="component" value="Unassembled WGS sequence"/>
</dbReference>
<dbReference type="OrthoDB" id="3788048at2759"/>